<dbReference type="GO" id="GO:0004311">
    <property type="term" value="F:geranylgeranyl diphosphate synthase activity"/>
    <property type="evidence" value="ECO:0007669"/>
    <property type="project" value="InterPro"/>
</dbReference>
<dbReference type="PROSITE" id="PS01044">
    <property type="entry name" value="SQUALEN_PHYTOEN_SYN_1"/>
    <property type="match status" value="1"/>
</dbReference>
<keyword evidence="4" id="KW-0125">Carotenoid biosynthesis</keyword>
<dbReference type="GO" id="GO:0016117">
    <property type="term" value="P:carotenoid biosynthetic process"/>
    <property type="evidence" value="ECO:0007669"/>
    <property type="project" value="UniProtKB-KW"/>
</dbReference>
<comment type="cofactor">
    <cofactor evidence="5">
        <name>ATP</name>
        <dbReference type="ChEBI" id="CHEBI:30616"/>
    </cofactor>
</comment>
<evidence type="ECO:0000256" key="5">
    <source>
        <dbReference type="ARBA" id="ARBA00053028"/>
    </source>
</evidence>
<dbReference type="AlphaFoldDB" id="A0A9X1B3H4"/>
<comment type="similarity">
    <text evidence="2">Belongs to the phytoene/squalene synthase family.</text>
</comment>
<dbReference type="InterPro" id="IPR044843">
    <property type="entry name" value="Trans_IPPS_bact-type"/>
</dbReference>
<dbReference type="CDD" id="cd00683">
    <property type="entry name" value="Trans_IPPS_HH"/>
    <property type="match status" value="1"/>
</dbReference>
<dbReference type="InterPro" id="IPR002060">
    <property type="entry name" value="Squ/phyt_synthse"/>
</dbReference>
<dbReference type="GO" id="GO:0051996">
    <property type="term" value="F:squalene synthase [NAD(P)H] activity"/>
    <property type="evidence" value="ECO:0007669"/>
    <property type="project" value="InterPro"/>
</dbReference>
<evidence type="ECO:0000256" key="1">
    <source>
        <dbReference type="ARBA" id="ARBA00004684"/>
    </source>
</evidence>
<name>A0A9X1B3H4_9GAMM</name>
<sequence>MPLFLRETQTSEAADLAACRQMLSTGSKSFFAASFFLPKMIRDPAAALYAFCRVADDAIDEQLDQRAALEQLRERLERVYQGRPLPLAPDRAFAATVERFDVPRALPEALLEGFAWDAEGRSYETIEGVLDYSARVAAAVGAMMTVIMGVRSPTVLARACDLGSAMQLTNICRDVGEDARNGRVYLPKAWLREEGLDIEAWLANPTFNDAVGAVVKRVLDMAEAIYQRAESGIAKLPVPCRPGIYAARLLYAEIGREVARNGYDSVTTRAVVPPGRKVTLLSRAIAATPFPGRSCAESALSENQFLVSAAAAKDRPARSRVAVLRSGQDASQRQVGQDSPQSVGEKLIWVLDLFATLDERQRMASLGQDGGLMRVSTGGG</sequence>
<organism evidence="6 7">
    <name type="scientific">Lamprobacter modestohalophilus</name>
    <dbReference type="NCBI Taxonomy" id="1064514"/>
    <lineage>
        <taxon>Bacteria</taxon>
        <taxon>Pseudomonadati</taxon>
        <taxon>Pseudomonadota</taxon>
        <taxon>Gammaproteobacteria</taxon>
        <taxon>Chromatiales</taxon>
        <taxon>Chromatiaceae</taxon>
        <taxon>Lamprobacter</taxon>
    </lineage>
</organism>
<accession>A0A9X1B3H4</accession>
<comment type="pathway">
    <text evidence="1">Carotenoid biosynthesis; phytoene biosynthesis.</text>
</comment>
<proteinExistence type="inferred from homology"/>
<keyword evidence="3" id="KW-0808">Transferase</keyword>
<dbReference type="EMBL" id="NRRY01000004">
    <property type="protein sequence ID" value="MBK1617641.1"/>
    <property type="molecule type" value="Genomic_DNA"/>
</dbReference>
<dbReference type="SUPFAM" id="SSF48576">
    <property type="entry name" value="Terpenoid synthases"/>
    <property type="match status" value="1"/>
</dbReference>
<evidence type="ECO:0000256" key="4">
    <source>
        <dbReference type="ARBA" id="ARBA00022746"/>
    </source>
</evidence>
<gene>
    <name evidence="6" type="ORF">CKO42_04080</name>
</gene>
<dbReference type="RefSeq" id="WP_200239666.1">
    <property type="nucleotide sequence ID" value="NZ_NRRY01000004.1"/>
</dbReference>
<evidence type="ECO:0000256" key="2">
    <source>
        <dbReference type="ARBA" id="ARBA00006251"/>
    </source>
</evidence>
<dbReference type="SFLD" id="SFLDS00005">
    <property type="entry name" value="Isoprenoid_Synthase_Type_I"/>
    <property type="match status" value="1"/>
</dbReference>
<dbReference type="SFLD" id="SFLDG01212">
    <property type="entry name" value="Phytoene_synthase_like"/>
    <property type="match status" value="1"/>
</dbReference>
<reference evidence="6 7" key="1">
    <citation type="journal article" date="2020" name="Microorganisms">
        <title>Osmotic Adaptation and Compatible Solute Biosynthesis of Phototrophic Bacteria as Revealed from Genome Analyses.</title>
        <authorList>
            <person name="Imhoff J.F."/>
            <person name="Rahn T."/>
            <person name="Kunzel S."/>
            <person name="Keller A."/>
            <person name="Neulinger S.C."/>
        </authorList>
    </citation>
    <scope>NUCLEOTIDE SEQUENCE [LARGE SCALE GENOMIC DNA]</scope>
    <source>
        <strain evidence="6 7">DSM 25653</strain>
    </source>
</reference>
<evidence type="ECO:0000256" key="3">
    <source>
        <dbReference type="ARBA" id="ARBA00022679"/>
    </source>
</evidence>
<comment type="caution">
    <text evidence="6">The sequence shown here is derived from an EMBL/GenBank/DDBJ whole genome shotgun (WGS) entry which is preliminary data.</text>
</comment>
<dbReference type="Pfam" id="PF00494">
    <property type="entry name" value="SQS_PSY"/>
    <property type="match status" value="1"/>
</dbReference>
<evidence type="ECO:0000313" key="6">
    <source>
        <dbReference type="EMBL" id="MBK1617641.1"/>
    </source>
</evidence>
<dbReference type="PROSITE" id="PS01045">
    <property type="entry name" value="SQUALEN_PHYTOEN_SYN_2"/>
    <property type="match status" value="1"/>
</dbReference>
<protein>
    <submittedName>
        <fullName evidence="6">Phytoene synthase</fullName>
    </submittedName>
</protein>
<dbReference type="InterPro" id="IPR008949">
    <property type="entry name" value="Isoprenoid_synthase_dom_sf"/>
</dbReference>
<dbReference type="SFLD" id="SFLDG01018">
    <property type="entry name" value="Squalene/Phytoene_Synthase_Lik"/>
    <property type="match status" value="1"/>
</dbReference>
<dbReference type="InterPro" id="IPR033904">
    <property type="entry name" value="Trans_IPPS_HH"/>
</dbReference>
<keyword evidence="7" id="KW-1185">Reference proteome</keyword>
<dbReference type="Proteomes" id="UP001138768">
    <property type="component" value="Unassembled WGS sequence"/>
</dbReference>
<dbReference type="InterPro" id="IPR019845">
    <property type="entry name" value="Squalene/phytoene_synthase_CS"/>
</dbReference>
<dbReference type="Gene3D" id="1.10.600.10">
    <property type="entry name" value="Farnesyl Diphosphate Synthase"/>
    <property type="match status" value="1"/>
</dbReference>
<dbReference type="FunFam" id="1.10.600.10:FF:000020">
    <property type="entry name" value="Phytoene synthase"/>
    <property type="match status" value="1"/>
</dbReference>
<dbReference type="PANTHER" id="PTHR31480">
    <property type="entry name" value="BIFUNCTIONAL LYCOPENE CYCLASE/PHYTOENE SYNTHASE"/>
    <property type="match status" value="1"/>
</dbReference>
<evidence type="ECO:0000313" key="7">
    <source>
        <dbReference type="Proteomes" id="UP001138768"/>
    </source>
</evidence>